<accession>A0A8X7BXR4</accession>
<name>A0A8X7BXR4_9ARAC</name>
<dbReference type="EMBL" id="BMAV01005678">
    <property type="protein sequence ID" value="GFY46938.1"/>
    <property type="molecule type" value="Genomic_DNA"/>
</dbReference>
<proteinExistence type="predicted"/>
<comment type="caution">
    <text evidence="1">The sequence shown here is derived from an EMBL/GenBank/DDBJ whole genome shotgun (WGS) entry which is preliminary data.</text>
</comment>
<evidence type="ECO:0000313" key="2">
    <source>
        <dbReference type="Proteomes" id="UP000886998"/>
    </source>
</evidence>
<protein>
    <submittedName>
        <fullName evidence="1">Uncharacterized protein</fullName>
    </submittedName>
</protein>
<organism evidence="1 2">
    <name type="scientific">Trichonephila inaurata madagascariensis</name>
    <dbReference type="NCBI Taxonomy" id="2747483"/>
    <lineage>
        <taxon>Eukaryota</taxon>
        <taxon>Metazoa</taxon>
        <taxon>Ecdysozoa</taxon>
        <taxon>Arthropoda</taxon>
        <taxon>Chelicerata</taxon>
        <taxon>Arachnida</taxon>
        <taxon>Araneae</taxon>
        <taxon>Araneomorphae</taxon>
        <taxon>Entelegynae</taxon>
        <taxon>Araneoidea</taxon>
        <taxon>Nephilidae</taxon>
        <taxon>Trichonephila</taxon>
        <taxon>Trichonephila inaurata</taxon>
    </lineage>
</organism>
<dbReference type="AlphaFoldDB" id="A0A8X7BXR4"/>
<dbReference type="Proteomes" id="UP000886998">
    <property type="component" value="Unassembled WGS sequence"/>
</dbReference>
<gene>
    <name evidence="1" type="ORF">TNIN_52881</name>
</gene>
<keyword evidence="2" id="KW-1185">Reference proteome</keyword>
<evidence type="ECO:0000313" key="1">
    <source>
        <dbReference type="EMBL" id="GFY46938.1"/>
    </source>
</evidence>
<sequence>KPNLAVTEINTGKDVIKEFLQKYYHSSKS</sequence>
<reference evidence="1" key="1">
    <citation type="submission" date="2020-08" db="EMBL/GenBank/DDBJ databases">
        <title>Multicomponent nature underlies the extraordinary mechanical properties of spider dragline silk.</title>
        <authorList>
            <person name="Kono N."/>
            <person name="Nakamura H."/>
            <person name="Mori M."/>
            <person name="Yoshida Y."/>
            <person name="Ohtoshi R."/>
            <person name="Malay A.D."/>
            <person name="Moran D.A.P."/>
            <person name="Tomita M."/>
            <person name="Numata K."/>
            <person name="Arakawa K."/>
        </authorList>
    </citation>
    <scope>NUCLEOTIDE SEQUENCE</scope>
</reference>
<feature type="non-terminal residue" evidence="1">
    <location>
        <position position="29"/>
    </location>
</feature>